<dbReference type="NCBIfam" id="TIGR03296">
    <property type="entry name" value="M6dom_TIGR03296"/>
    <property type="match status" value="1"/>
</dbReference>
<dbReference type="Proteomes" id="UP001312865">
    <property type="component" value="Unassembled WGS sequence"/>
</dbReference>
<evidence type="ECO:0000256" key="5">
    <source>
        <dbReference type="ARBA" id="ARBA00022723"/>
    </source>
</evidence>
<proteinExistence type="predicted"/>
<gene>
    <name evidence="13" type="ORF">WAK64_17235</name>
</gene>
<evidence type="ECO:0000256" key="3">
    <source>
        <dbReference type="ARBA" id="ARBA00022525"/>
    </source>
</evidence>
<dbReference type="EMBL" id="JBBAXC010000016">
    <property type="protein sequence ID" value="MEI5908794.1"/>
    <property type="molecule type" value="Genomic_DNA"/>
</dbReference>
<evidence type="ECO:0000259" key="11">
    <source>
        <dbReference type="Pfam" id="PF05547"/>
    </source>
</evidence>
<evidence type="ECO:0000256" key="6">
    <source>
        <dbReference type="ARBA" id="ARBA00022729"/>
    </source>
</evidence>
<keyword evidence="4" id="KW-0645">Protease</keyword>
<evidence type="ECO:0000313" key="13">
    <source>
        <dbReference type="EMBL" id="MEI5908794.1"/>
    </source>
</evidence>
<evidence type="ECO:0000259" key="12">
    <source>
        <dbReference type="Pfam" id="PF20774"/>
    </source>
</evidence>
<evidence type="ECO:0000256" key="8">
    <source>
        <dbReference type="ARBA" id="ARBA00022833"/>
    </source>
</evidence>
<reference evidence="13 14" key="1">
    <citation type="journal article" date="2018" name="J. Microbiol.">
        <title>Bacillus spongiae sp. nov., isolated from sponge of Jeju Island.</title>
        <authorList>
            <person name="Lee G.E."/>
            <person name="Im W.T."/>
            <person name="Park J.S."/>
        </authorList>
    </citation>
    <scope>NUCLEOTIDE SEQUENCE [LARGE SCALE GENOMIC DNA]</scope>
    <source>
        <strain evidence="13 14">135PIL107-10</strain>
    </source>
</reference>
<dbReference type="InterPro" id="IPR008757">
    <property type="entry name" value="Peptidase_M6-like_domain"/>
</dbReference>
<keyword evidence="8" id="KW-0862">Zinc</keyword>
<dbReference type="Pfam" id="PF05547">
    <property type="entry name" value="Peptidase_M6"/>
    <property type="match status" value="1"/>
</dbReference>
<dbReference type="Pfam" id="PF20773">
    <property type="entry name" value="InhA-like_MAM"/>
    <property type="match status" value="1"/>
</dbReference>
<dbReference type="PANTHER" id="PTHR13062:SF12">
    <property type="entry name" value="ALPHA-2-MACROGLOBULIN DOMAIN-CONTAINING PROTEIN"/>
    <property type="match status" value="1"/>
</dbReference>
<keyword evidence="14" id="KW-1185">Reference proteome</keyword>
<evidence type="ECO:0000256" key="2">
    <source>
        <dbReference type="ARBA" id="ARBA00004613"/>
    </source>
</evidence>
<comment type="cofactor">
    <cofactor evidence="1">
        <name>Zn(2+)</name>
        <dbReference type="ChEBI" id="CHEBI:29105"/>
    </cofactor>
</comment>
<keyword evidence="6 10" id="KW-0732">Signal</keyword>
<dbReference type="RefSeq" id="WP_336588240.1">
    <property type="nucleotide sequence ID" value="NZ_JBBAXC010000016.1"/>
</dbReference>
<keyword evidence="7" id="KW-0378">Hydrolase</keyword>
<feature type="chain" id="PRO_5046867114" evidence="10">
    <location>
        <begin position="25"/>
        <end position="802"/>
    </location>
</feature>
<protein>
    <submittedName>
        <fullName evidence="13">Immune inhibitor A domain-containing protein</fullName>
    </submittedName>
</protein>
<dbReference type="PANTHER" id="PTHR13062">
    <property type="entry name" value="COLLAGENASE"/>
    <property type="match status" value="1"/>
</dbReference>
<keyword evidence="5" id="KW-0479">Metal-binding</keyword>
<sequence>MKRRKFVSVAMAAALSLGAFVAPASTNAMNLTSTKIEAAKAKTAESHDQSHHSVGGPIDLGVANEERLIEMLKKSGKLATDATGEEAEKAVKDYLKEVSKKAEKQLKNDGELSEQEHKLNKEKEKLQTNAFTNGNGNKLGKAKKNAPGNLVEENYEGEVRTDEVLVLLVEFPDFKANDMNPEDTDMYYADYAKEHYEDLVFGENGYEGPNGENLISMKQYYEQQSGGAYTVDGAVAGWYEAEHPAAYYGAANGDSNDTDARSLVREALDAAAADPTIDLADFDKEDRYDLDGDGDLREPDGLVDHLMIVHSSVGQEAGGGQLGEDAIWSHRWNLGGVYGIEGTETDVSYWDGLMAAYDYTVQPADGAAGVFSHEYAHDLGLPDEYDTQYTGQGEPVSYWSLMSSGSWAGIIPGTEPTGFSAWAKEELQASMGGNWLHGGEINIEDLDGKGLEAVLDEGVSKGTNLDALRVNLPQKEQVINTPATGSYEYHSQSGHDLDNSLVTTVDLTNATSGALNFKAWYQIEQGWDFGSVQVKDGNDDWVAIQGNITTTDDPHGQNPGHGITGSSDGWVDASFDLSAYAGKEVQVKINYWTDPAAAEAGLYVDDVQVVVDGAEVLFDGAEGEAVVDLDGFVKTDGKFFSDHYYLLEWRTHNGVDEGLKHIRRGDSLMTFDDGLIVWYVDDSYDNNWTGAHPGEGFLGVVDADQKTLYWSDDSVASTRYQVHDAAFSLDKSEKMFLDYSDLLGITLTDNYTKRNPLFDDSKNYLNAGLPDAGRNVPNYGLNIRVTGQSADGKVGKVLLFKK</sequence>
<name>A0ABU8HI37_9BACI</name>
<dbReference type="InterPro" id="IPR012300">
    <property type="entry name" value="Pept_M6_InhA"/>
</dbReference>
<evidence type="ECO:0000313" key="14">
    <source>
        <dbReference type="Proteomes" id="UP001312865"/>
    </source>
</evidence>
<feature type="signal peptide" evidence="10">
    <location>
        <begin position="1"/>
        <end position="24"/>
    </location>
</feature>
<comment type="caution">
    <text evidence="13">The sequence shown here is derived from an EMBL/GenBank/DDBJ whole genome shotgun (WGS) entry which is preliminary data.</text>
</comment>
<evidence type="ECO:0000256" key="4">
    <source>
        <dbReference type="ARBA" id="ARBA00022670"/>
    </source>
</evidence>
<dbReference type="Pfam" id="PF20774">
    <property type="entry name" value="InhA-like_VEG"/>
    <property type="match status" value="1"/>
</dbReference>
<feature type="domain" description="Immune inhibitor A-like metallopeptidase VEG" evidence="12">
    <location>
        <begin position="642"/>
        <end position="797"/>
    </location>
</feature>
<evidence type="ECO:0000256" key="9">
    <source>
        <dbReference type="ARBA" id="ARBA00023049"/>
    </source>
</evidence>
<dbReference type="InterPro" id="IPR048665">
    <property type="entry name" value="InhA-like_VEG"/>
</dbReference>
<comment type="subcellular location">
    <subcellularLocation>
        <location evidence="2">Secreted</location>
    </subcellularLocation>
</comment>
<keyword evidence="3" id="KW-0964">Secreted</keyword>
<keyword evidence="9" id="KW-0482">Metalloprotease</keyword>
<evidence type="ECO:0000256" key="1">
    <source>
        <dbReference type="ARBA" id="ARBA00001947"/>
    </source>
</evidence>
<evidence type="ECO:0000256" key="10">
    <source>
        <dbReference type="SAM" id="SignalP"/>
    </source>
</evidence>
<dbReference type="SUPFAM" id="SSF55486">
    <property type="entry name" value="Metalloproteases ('zincins'), catalytic domain"/>
    <property type="match status" value="1"/>
</dbReference>
<organism evidence="13 14">
    <name type="scientific">Bacillus spongiae</name>
    <dbReference type="NCBI Taxonomy" id="2683610"/>
    <lineage>
        <taxon>Bacteria</taxon>
        <taxon>Bacillati</taxon>
        <taxon>Bacillota</taxon>
        <taxon>Bacilli</taxon>
        <taxon>Bacillales</taxon>
        <taxon>Bacillaceae</taxon>
        <taxon>Bacillus</taxon>
    </lineage>
</organism>
<feature type="domain" description="Peptidase M6-like" evidence="11">
    <location>
        <begin position="154"/>
        <end position="436"/>
    </location>
</feature>
<accession>A0ABU8HI37</accession>
<evidence type="ECO:0000256" key="7">
    <source>
        <dbReference type="ARBA" id="ARBA00022801"/>
    </source>
</evidence>
<dbReference type="PIRSF" id="PIRSF007519">
    <property type="entry name" value="Protease_InhA"/>
    <property type="match status" value="1"/>
</dbReference>